<dbReference type="OrthoDB" id="7172951at2"/>
<evidence type="ECO:0000313" key="3">
    <source>
        <dbReference type="Proteomes" id="UP000199072"/>
    </source>
</evidence>
<keyword evidence="1" id="KW-0472">Membrane</keyword>
<accession>A0A1G6Z7L9</accession>
<sequence length="301" mass="34732">MPLPDQTQELISVDHALNKGREMLLWPRILLIIGLFIFLFPLTLFFIALKDGPVFSRNLWLVFGAVLLFTFVIGFFLPFLFLSKRTTRWKLWAFAQVNDVQELKKAARRAALCTGYGTFMDRLQIQSAGEREQWRRLQERTDAPGIFIDDPETPAETTIYYNRTLLIIHILLGLMLMGVGIVVECNAFRPGTSKVVSFFGALLILLPLYLVVRTLQNLIKHQPRIIFSSKGIYTVETGFQSWDHIIDISLEIINQGRRGVKHVFNFRYADSFAHIDVTAYSKRNQLESLVRVYRGRYQNGI</sequence>
<feature type="transmembrane region" description="Helical" evidence="1">
    <location>
        <begin position="60"/>
        <end position="82"/>
    </location>
</feature>
<dbReference type="Proteomes" id="UP000199072">
    <property type="component" value="Unassembled WGS sequence"/>
</dbReference>
<name>A0A1G6Z7L9_9SPHI</name>
<organism evidence="2 3">
    <name type="scientific">Mucilaginibacter pineti</name>
    <dbReference type="NCBI Taxonomy" id="1391627"/>
    <lineage>
        <taxon>Bacteria</taxon>
        <taxon>Pseudomonadati</taxon>
        <taxon>Bacteroidota</taxon>
        <taxon>Sphingobacteriia</taxon>
        <taxon>Sphingobacteriales</taxon>
        <taxon>Sphingobacteriaceae</taxon>
        <taxon>Mucilaginibacter</taxon>
    </lineage>
</organism>
<protein>
    <submittedName>
        <fullName evidence="2">Uncharacterized protein</fullName>
    </submittedName>
</protein>
<feature type="transmembrane region" description="Helical" evidence="1">
    <location>
        <begin position="165"/>
        <end position="183"/>
    </location>
</feature>
<feature type="transmembrane region" description="Helical" evidence="1">
    <location>
        <begin position="195"/>
        <end position="212"/>
    </location>
</feature>
<proteinExistence type="predicted"/>
<dbReference type="AlphaFoldDB" id="A0A1G6Z7L9"/>
<gene>
    <name evidence="2" type="ORF">SAMN05216464_103224</name>
</gene>
<evidence type="ECO:0000256" key="1">
    <source>
        <dbReference type="SAM" id="Phobius"/>
    </source>
</evidence>
<feature type="transmembrane region" description="Helical" evidence="1">
    <location>
        <begin position="29"/>
        <end position="48"/>
    </location>
</feature>
<dbReference type="STRING" id="1391627.SAMN05216464_103224"/>
<reference evidence="2 3" key="1">
    <citation type="submission" date="2016-10" db="EMBL/GenBank/DDBJ databases">
        <authorList>
            <person name="de Groot N.N."/>
        </authorList>
    </citation>
    <scope>NUCLEOTIDE SEQUENCE [LARGE SCALE GENOMIC DNA]</scope>
    <source>
        <strain evidence="2 3">47C3B</strain>
    </source>
</reference>
<keyword evidence="1" id="KW-0812">Transmembrane</keyword>
<dbReference type="RefSeq" id="WP_143014078.1">
    <property type="nucleotide sequence ID" value="NZ_FNAI01000003.1"/>
</dbReference>
<keyword evidence="3" id="KW-1185">Reference proteome</keyword>
<keyword evidence="1" id="KW-1133">Transmembrane helix</keyword>
<dbReference type="EMBL" id="FNAI01000003">
    <property type="protein sequence ID" value="SDD97865.1"/>
    <property type="molecule type" value="Genomic_DNA"/>
</dbReference>
<evidence type="ECO:0000313" key="2">
    <source>
        <dbReference type="EMBL" id="SDD97865.1"/>
    </source>
</evidence>